<dbReference type="Pfam" id="PF00097">
    <property type="entry name" value="zf-C3HC4"/>
    <property type="match status" value="1"/>
</dbReference>
<feature type="domain" description="RING-type" evidence="5">
    <location>
        <begin position="7"/>
        <end position="59"/>
    </location>
</feature>
<keyword evidence="1" id="KW-0479">Metal-binding</keyword>
<keyword evidence="3" id="KW-0862">Zinc</keyword>
<name>A0A9W9YRE6_9CNID</name>
<evidence type="ECO:0000256" key="2">
    <source>
        <dbReference type="ARBA" id="ARBA00022771"/>
    </source>
</evidence>
<evidence type="ECO:0000313" key="9">
    <source>
        <dbReference type="Proteomes" id="UP001163046"/>
    </source>
</evidence>
<dbReference type="PROSITE" id="PS50119">
    <property type="entry name" value="ZF_BBOX"/>
    <property type="match status" value="2"/>
</dbReference>
<dbReference type="PROSITE" id="PS50089">
    <property type="entry name" value="ZF_RING_2"/>
    <property type="match status" value="1"/>
</dbReference>
<proteinExistence type="predicted"/>
<dbReference type="FunFam" id="2.30.30.140:FF:000018">
    <property type="entry name" value="Serine/threonine-protein kinase 31"/>
    <property type="match status" value="2"/>
</dbReference>
<dbReference type="PANTHER" id="PTHR16442">
    <property type="entry name" value="RING FINGER PROTEIN 17"/>
    <property type="match status" value="1"/>
</dbReference>
<dbReference type="Proteomes" id="UP001163046">
    <property type="component" value="Unassembled WGS sequence"/>
</dbReference>
<dbReference type="InterPro" id="IPR013083">
    <property type="entry name" value="Znf_RING/FYVE/PHD"/>
</dbReference>
<evidence type="ECO:0000256" key="1">
    <source>
        <dbReference type="ARBA" id="ARBA00022723"/>
    </source>
</evidence>
<evidence type="ECO:0000256" key="3">
    <source>
        <dbReference type="ARBA" id="ARBA00022833"/>
    </source>
</evidence>
<sequence length="879" mass="98961">MQRTPTCQNCCKSYGFKDVSKPIGNRIPLLLECGHTFCEGCVTKWARLQKTQILCPTCTHSTTLTVEGEKGVRDISPNIHLLGVMTNTKRASYRSDVQKSGRSKLGTKAGLQRAISQFAQEKKAELMKIDTGVKCEECSRGTATASCNKCETVYCSACFERVHSYSNALRKHVSSPVTQTNSETAVGCPDHNNRPLEFYDKDDSQPVCSHCVVVGERQMHAIVPIDEIAKEVQVQFKTSIEEVTPIIKQLDKSVQKICKALPEVKAEKNHIVNDIREHFQNVYAALQTREQSLIKDVELSHNGEKILETLREEVTDSLRKAKSYVQDLENMIGQPQKLIDNAKKLKSDLESVQEMSCCAVEVPSHGDDVKFEASKELQNSISEYGSVSMDGCTRFELKKLSEMSEEDLREVDNDDDSEHELAEALALQDQDQVENTDKSGDKVQHVGTARSITASKILKANLAYRHEMVLVTHIRDPCQFMIQRVADMEQLQIMMNVINIYCDSTENVHDLLYDVKIGDMCCAQFTIDNQWYRACIITAYSPDHPNVVPTLENNLCVEVQYIDYGNSEWLPLSRLRKMKAEFLNIPELAQCCSLADIVPPFQEDKWPSKATKAFGSLTGDKPLLMTVIGKKGSKLFVDLRRPEDDEPTQDDDRPVSVRDALVFLEVARFSSPASKPEGLFFPKKTYKEPVPIGEGAFVDVLVTHVAAPDEIYVQKLRSEETRELQHIMEEISKMFGGRRRGTEWSVPWPYKGLVCAARFTEDKVWYRALVTAVNSDETVDVTYIDFGNSETLPFADIRKLPDMFLRLPKQALPICLVDIKPNGDEAEWQKQDQVNISSLLLNRSLVVDVKGVVDDKMSVLLFDTTGAKDVCINEFSCAQ</sequence>
<dbReference type="SUPFAM" id="SSF57850">
    <property type="entry name" value="RING/U-box"/>
    <property type="match status" value="1"/>
</dbReference>
<evidence type="ECO:0000256" key="4">
    <source>
        <dbReference type="PROSITE-ProRule" id="PRU00024"/>
    </source>
</evidence>
<evidence type="ECO:0000259" key="7">
    <source>
        <dbReference type="PROSITE" id="PS50304"/>
    </source>
</evidence>
<dbReference type="SMART" id="SM00184">
    <property type="entry name" value="RING"/>
    <property type="match status" value="1"/>
</dbReference>
<gene>
    <name evidence="8" type="primary">RNF17_1</name>
    <name evidence="8" type="ORF">OS493_009822</name>
</gene>
<evidence type="ECO:0000313" key="8">
    <source>
        <dbReference type="EMBL" id="KAJ7363660.1"/>
    </source>
</evidence>
<dbReference type="Gene3D" id="3.30.40.10">
    <property type="entry name" value="Zinc/RING finger domain, C3HC4 (zinc finger)"/>
    <property type="match status" value="1"/>
</dbReference>
<dbReference type="SMART" id="SM00333">
    <property type="entry name" value="TUDOR"/>
    <property type="match status" value="2"/>
</dbReference>
<dbReference type="GO" id="GO:0008270">
    <property type="term" value="F:zinc ion binding"/>
    <property type="evidence" value="ECO:0007669"/>
    <property type="project" value="UniProtKB-KW"/>
</dbReference>
<keyword evidence="2 4" id="KW-0863">Zinc-finger</keyword>
<dbReference type="SUPFAM" id="SSF63748">
    <property type="entry name" value="Tudor/PWWP/MBT"/>
    <property type="match status" value="2"/>
</dbReference>
<evidence type="ECO:0000259" key="5">
    <source>
        <dbReference type="PROSITE" id="PS50089"/>
    </source>
</evidence>
<keyword evidence="9" id="KW-1185">Reference proteome</keyword>
<organism evidence="8 9">
    <name type="scientific">Desmophyllum pertusum</name>
    <dbReference type="NCBI Taxonomy" id="174260"/>
    <lineage>
        <taxon>Eukaryota</taxon>
        <taxon>Metazoa</taxon>
        <taxon>Cnidaria</taxon>
        <taxon>Anthozoa</taxon>
        <taxon>Hexacorallia</taxon>
        <taxon>Scleractinia</taxon>
        <taxon>Caryophylliina</taxon>
        <taxon>Caryophylliidae</taxon>
        <taxon>Desmophyllum</taxon>
    </lineage>
</organism>
<dbReference type="Gene3D" id="2.30.30.140">
    <property type="match status" value="2"/>
</dbReference>
<dbReference type="PROSITE" id="PS00518">
    <property type="entry name" value="ZF_RING_1"/>
    <property type="match status" value="1"/>
</dbReference>
<feature type="domain" description="Tudor" evidence="7">
    <location>
        <begin position="514"/>
        <end position="585"/>
    </location>
</feature>
<dbReference type="EMBL" id="MU827305">
    <property type="protein sequence ID" value="KAJ7363660.1"/>
    <property type="molecule type" value="Genomic_DNA"/>
</dbReference>
<dbReference type="AlphaFoldDB" id="A0A9W9YRE6"/>
<dbReference type="InterPro" id="IPR002999">
    <property type="entry name" value="Tudor"/>
</dbReference>
<feature type="domain" description="Tudor" evidence="7">
    <location>
        <begin position="748"/>
        <end position="807"/>
    </location>
</feature>
<dbReference type="PROSITE" id="PS50304">
    <property type="entry name" value="TUDOR"/>
    <property type="match status" value="2"/>
</dbReference>
<dbReference type="Gene3D" id="3.30.160.60">
    <property type="entry name" value="Classic Zinc Finger"/>
    <property type="match status" value="1"/>
</dbReference>
<dbReference type="Pfam" id="PF00567">
    <property type="entry name" value="TUDOR"/>
    <property type="match status" value="2"/>
</dbReference>
<evidence type="ECO:0000259" key="6">
    <source>
        <dbReference type="PROSITE" id="PS50119"/>
    </source>
</evidence>
<dbReference type="SUPFAM" id="SSF57845">
    <property type="entry name" value="B-box zinc-binding domain"/>
    <property type="match status" value="1"/>
</dbReference>
<accession>A0A9W9YRE6</accession>
<dbReference type="InterPro" id="IPR018957">
    <property type="entry name" value="Znf_C3HC4_RING-type"/>
</dbReference>
<reference evidence="8" key="1">
    <citation type="submission" date="2023-01" db="EMBL/GenBank/DDBJ databases">
        <title>Genome assembly of the deep-sea coral Lophelia pertusa.</title>
        <authorList>
            <person name="Herrera S."/>
            <person name="Cordes E."/>
        </authorList>
    </citation>
    <scope>NUCLEOTIDE SEQUENCE</scope>
    <source>
        <strain evidence="8">USNM1676648</strain>
        <tissue evidence="8">Polyp</tissue>
    </source>
</reference>
<protein>
    <submittedName>
        <fullName evidence="8">Metal ion binding</fullName>
    </submittedName>
</protein>
<feature type="domain" description="B box-type" evidence="6">
    <location>
        <begin position="183"/>
        <end position="225"/>
    </location>
</feature>
<dbReference type="Gene3D" id="2.40.50.90">
    <property type="match status" value="2"/>
</dbReference>
<dbReference type="CDD" id="cd19757">
    <property type="entry name" value="Bbox1"/>
    <property type="match status" value="1"/>
</dbReference>
<dbReference type="InterPro" id="IPR035437">
    <property type="entry name" value="SNase_OB-fold_sf"/>
</dbReference>
<dbReference type="SMART" id="SM00336">
    <property type="entry name" value="BBOX"/>
    <property type="match status" value="2"/>
</dbReference>
<feature type="domain" description="B box-type" evidence="6">
    <location>
        <begin position="130"/>
        <end position="177"/>
    </location>
</feature>
<dbReference type="OrthoDB" id="5800423at2759"/>
<dbReference type="Gene3D" id="4.10.830.40">
    <property type="match status" value="1"/>
</dbReference>
<dbReference type="InterPro" id="IPR000315">
    <property type="entry name" value="Znf_B-box"/>
</dbReference>
<dbReference type="InterPro" id="IPR001841">
    <property type="entry name" value="Znf_RING"/>
</dbReference>
<comment type="caution">
    <text evidence="8">The sequence shown here is derived from an EMBL/GenBank/DDBJ whole genome shotgun (WGS) entry which is preliminary data.</text>
</comment>
<dbReference type="PANTHER" id="PTHR16442:SF1">
    <property type="entry name" value="RING FINGER PROTEIN 17"/>
    <property type="match status" value="1"/>
</dbReference>
<dbReference type="InterPro" id="IPR017907">
    <property type="entry name" value="Znf_RING_CS"/>
</dbReference>